<protein>
    <submittedName>
        <fullName evidence="2">Uncharacterized protein</fullName>
    </submittedName>
</protein>
<gene>
    <name evidence="2" type="ORF">N7476_005009</name>
</gene>
<comment type="caution">
    <text evidence="2">The sequence shown here is derived from an EMBL/GenBank/DDBJ whole genome shotgun (WGS) entry which is preliminary data.</text>
</comment>
<dbReference type="OrthoDB" id="4227485at2759"/>
<dbReference type="InterPro" id="IPR022198">
    <property type="entry name" value="DUF3723"/>
</dbReference>
<dbReference type="AlphaFoldDB" id="A0A9W9PYM5"/>
<feature type="region of interest" description="Disordered" evidence="1">
    <location>
        <begin position="722"/>
        <end position="751"/>
    </location>
</feature>
<evidence type="ECO:0000256" key="1">
    <source>
        <dbReference type="SAM" id="MobiDB-lite"/>
    </source>
</evidence>
<reference evidence="2" key="2">
    <citation type="journal article" date="2023" name="IMA Fungus">
        <title>Comparative genomic study of the Penicillium genus elucidates a diverse pangenome and 15 lateral gene transfer events.</title>
        <authorList>
            <person name="Petersen C."/>
            <person name="Sorensen T."/>
            <person name="Nielsen M.R."/>
            <person name="Sondergaard T.E."/>
            <person name="Sorensen J.L."/>
            <person name="Fitzpatrick D.A."/>
            <person name="Frisvad J.C."/>
            <person name="Nielsen K.L."/>
        </authorList>
    </citation>
    <scope>NUCLEOTIDE SEQUENCE</scope>
    <source>
        <strain evidence="2">IBT 21472</strain>
    </source>
</reference>
<evidence type="ECO:0000313" key="3">
    <source>
        <dbReference type="Proteomes" id="UP001147746"/>
    </source>
</evidence>
<feature type="compositionally biased region" description="Polar residues" evidence="1">
    <location>
        <begin position="722"/>
        <end position="739"/>
    </location>
</feature>
<proteinExistence type="predicted"/>
<accession>A0A9W9PYM5</accession>
<dbReference type="EMBL" id="JAPZBO010000004">
    <property type="protein sequence ID" value="KAJ5318589.1"/>
    <property type="molecule type" value="Genomic_DNA"/>
</dbReference>
<feature type="region of interest" description="Disordered" evidence="1">
    <location>
        <begin position="582"/>
        <end position="605"/>
    </location>
</feature>
<evidence type="ECO:0000313" key="2">
    <source>
        <dbReference type="EMBL" id="KAJ5318589.1"/>
    </source>
</evidence>
<name>A0A9W9PYM5_9EURO</name>
<reference evidence="2" key="1">
    <citation type="submission" date="2022-12" db="EMBL/GenBank/DDBJ databases">
        <authorList>
            <person name="Petersen C."/>
        </authorList>
    </citation>
    <scope>NUCLEOTIDE SEQUENCE</scope>
    <source>
        <strain evidence="2">IBT 21472</strain>
    </source>
</reference>
<dbReference type="Proteomes" id="UP001147746">
    <property type="component" value="Unassembled WGS sequence"/>
</dbReference>
<keyword evidence="3" id="KW-1185">Reference proteome</keyword>
<dbReference type="Pfam" id="PF12520">
    <property type="entry name" value="DUF3723"/>
    <property type="match status" value="1"/>
</dbReference>
<sequence>MQGLTGEESRLFDYGRLHFQGSAWVRLCDLSLETSSFGRLMDDRRNVARLEKIFKIKGCLRLSQEYHIPVSIDSNDWEIRVRKSSIDGAIPYQLNVDRGYRLLALDHVNVILAARSQLEGYDPWWVVDVYVTGSGNSDPNNAMSENPGLQREFLRCLRERFPNDRQPPDGLIYHKIRLYSGSLDGVRNVPALKHWWSVLENGSGSRKRQYLKAFFKRNKELAEAFDSLLPIPGLWADMHIGLLHKLGAMKCDEPLISYLNLIKKTFCEIMNHDLTLLAAVDAVSVRKIRSRAPGVSSQDLHYLNEEMQKNRIFPCITDPEQRVGIFERFKAIHYPIPTLGTFFQDRIYLEVGQAVMKKLIQPQPDIQLLTIDSLLGRQHHRAGEMRLPYPQGIVGDEIFDLWRFSLQYGFEMTGIQRRVVRKIADMERESDNRQSETTPELSSTLRQHFFLLARHHGFDVPSIPETSPEMTGLPITIPCDFPADAEDDLEIIRRCGKPFTDTVNADHFALSRDALRDPPGQPRMSAVFVRQAVFRAFFSYLNVITIQSPNNSSNDFPGASNNFTFEGMEDMDLSTNENFNVHPGHSENNESSLGYGNLNPGHDEWPNEVEMTPPSYFTMHISLPDKADESFRMPNNKTVLGQFFESLDTQGFEITRLGEERTLPYDECYSYYLGGPSIPLKAQPRSGWEDVSAWKKRRAAAGAVSLSPAEVWFEAEKAKLNQSEPSFPSFAQRQANVQRADSEGESFADIT</sequence>
<organism evidence="2 3">
    <name type="scientific">Penicillium atrosanguineum</name>
    <dbReference type="NCBI Taxonomy" id="1132637"/>
    <lineage>
        <taxon>Eukaryota</taxon>
        <taxon>Fungi</taxon>
        <taxon>Dikarya</taxon>
        <taxon>Ascomycota</taxon>
        <taxon>Pezizomycotina</taxon>
        <taxon>Eurotiomycetes</taxon>
        <taxon>Eurotiomycetidae</taxon>
        <taxon>Eurotiales</taxon>
        <taxon>Aspergillaceae</taxon>
        <taxon>Penicillium</taxon>
    </lineage>
</organism>